<keyword evidence="1" id="KW-0732">Signal</keyword>
<protein>
    <submittedName>
        <fullName evidence="2">Uncharacterized protein</fullName>
    </submittedName>
</protein>
<dbReference type="RefSeq" id="WP_256549719.1">
    <property type="nucleotide sequence ID" value="NZ_CP101751.1"/>
</dbReference>
<accession>A0ABY5IMN1</accession>
<gene>
    <name evidence="2" type="ORF">NOX80_10445</name>
</gene>
<proteinExistence type="predicted"/>
<sequence>MKKRILMLIVLLLLPLVMFSQQTETINGIKFKVTNQRLFLKDEKLFAVYKNYLDSKGNFQFGHIIVAKRNDSLFITGKLKTDKNGKIVCTEKYNYGNLFLKDSIQRIYRINKKNKAVLKEYKEFYQGVLIKDFIPDKRK</sequence>
<reference evidence="2" key="1">
    <citation type="submission" date="2022-07" db="EMBL/GenBank/DDBJ databases">
        <title>Isolation, identification, and degradation of a PFOSA degrading strain from sewage treatment plant.</title>
        <authorList>
            <person name="Zhang L."/>
            <person name="Huo Y."/>
        </authorList>
    </citation>
    <scope>NUCLEOTIDE SEQUENCE</scope>
    <source>
        <strain evidence="2">C1</strain>
    </source>
</reference>
<keyword evidence="3" id="KW-1185">Reference proteome</keyword>
<evidence type="ECO:0000256" key="1">
    <source>
        <dbReference type="SAM" id="SignalP"/>
    </source>
</evidence>
<evidence type="ECO:0000313" key="2">
    <source>
        <dbReference type="EMBL" id="UUC44050.1"/>
    </source>
</evidence>
<dbReference type="Proteomes" id="UP001059844">
    <property type="component" value="Chromosome"/>
</dbReference>
<dbReference type="EMBL" id="CP101751">
    <property type="protein sequence ID" value="UUC44050.1"/>
    <property type="molecule type" value="Genomic_DNA"/>
</dbReference>
<feature type="chain" id="PRO_5046525723" evidence="1">
    <location>
        <begin position="24"/>
        <end position="139"/>
    </location>
</feature>
<feature type="signal peptide" evidence="1">
    <location>
        <begin position="1"/>
        <end position="23"/>
    </location>
</feature>
<organism evidence="2 3">
    <name type="scientific">Flavobacterium cerinum</name>
    <dbReference type="NCBI Taxonomy" id="2502784"/>
    <lineage>
        <taxon>Bacteria</taxon>
        <taxon>Pseudomonadati</taxon>
        <taxon>Bacteroidota</taxon>
        <taxon>Flavobacteriia</taxon>
        <taxon>Flavobacteriales</taxon>
        <taxon>Flavobacteriaceae</taxon>
        <taxon>Flavobacterium</taxon>
    </lineage>
</organism>
<evidence type="ECO:0000313" key="3">
    <source>
        <dbReference type="Proteomes" id="UP001059844"/>
    </source>
</evidence>
<name>A0ABY5IMN1_9FLAO</name>